<keyword evidence="2" id="KW-1185">Reference proteome</keyword>
<dbReference type="Proteomes" id="UP001158049">
    <property type="component" value="Unassembled WGS sequence"/>
</dbReference>
<evidence type="ECO:0000313" key="1">
    <source>
        <dbReference type="EMBL" id="SMP53097.1"/>
    </source>
</evidence>
<accession>A0ABY1PYG3</accession>
<gene>
    <name evidence="1" type="ORF">SAMN06295970_103243</name>
</gene>
<dbReference type="EMBL" id="FXUL01000003">
    <property type="protein sequence ID" value="SMP53097.1"/>
    <property type="molecule type" value="Genomic_DNA"/>
</dbReference>
<proteinExistence type="predicted"/>
<dbReference type="RefSeq" id="WP_283441506.1">
    <property type="nucleotide sequence ID" value="NZ_FXUL01000003.1"/>
</dbReference>
<evidence type="ECO:0000313" key="2">
    <source>
        <dbReference type="Proteomes" id="UP001158049"/>
    </source>
</evidence>
<reference evidence="1 2" key="1">
    <citation type="submission" date="2017-05" db="EMBL/GenBank/DDBJ databases">
        <authorList>
            <person name="Varghese N."/>
            <person name="Submissions S."/>
        </authorList>
    </citation>
    <scope>NUCLEOTIDE SEQUENCE [LARGE SCALE GENOMIC DNA]</scope>
    <source>
        <strain evidence="1 2">DSM 26001</strain>
    </source>
</reference>
<sequence length="77" mass="8877">MALLNNTAPNAVDFDRPQAGFMLRVGRREMQIRREVRRSQYSVNPIIDCRPGDDPGHLQMLLFNRWTVVLAKAKSTH</sequence>
<protein>
    <submittedName>
        <fullName evidence="1">Uncharacterized protein</fullName>
    </submittedName>
</protein>
<comment type="caution">
    <text evidence="1">The sequence shown here is derived from an EMBL/GenBank/DDBJ whole genome shotgun (WGS) entry which is preliminary data.</text>
</comment>
<name>A0ABY1PYG3_9BURK</name>
<organism evidence="1 2">
    <name type="scientific">Noviherbaspirillum suwonense</name>
    <dbReference type="NCBI Taxonomy" id="1224511"/>
    <lineage>
        <taxon>Bacteria</taxon>
        <taxon>Pseudomonadati</taxon>
        <taxon>Pseudomonadota</taxon>
        <taxon>Betaproteobacteria</taxon>
        <taxon>Burkholderiales</taxon>
        <taxon>Oxalobacteraceae</taxon>
        <taxon>Noviherbaspirillum</taxon>
    </lineage>
</organism>